<accession>A0ABW8TV12</accession>
<comment type="caution">
    <text evidence="1">The sequence shown here is derived from an EMBL/GenBank/DDBJ whole genome shotgun (WGS) entry which is preliminary data.</text>
</comment>
<evidence type="ECO:0000313" key="1">
    <source>
        <dbReference type="EMBL" id="MFL0269194.1"/>
    </source>
</evidence>
<reference evidence="1 2" key="1">
    <citation type="submission" date="2024-11" db="EMBL/GenBank/DDBJ databases">
        <authorList>
            <person name="Heng Y.C."/>
            <person name="Lim A.C.H."/>
            <person name="Lee J.K.Y."/>
            <person name="Kittelmann S."/>
        </authorList>
    </citation>
    <scope>NUCLEOTIDE SEQUENCE [LARGE SCALE GENOMIC DNA]</scope>
    <source>
        <strain evidence="1 2">WILCCON 0202</strain>
    </source>
</reference>
<organism evidence="1 2">
    <name type="scientific">Candidatus Clostridium radicumherbarum</name>
    <dbReference type="NCBI Taxonomy" id="3381662"/>
    <lineage>
        <taxon>Bacteria</taxon>
        <taxon>Bacillati</taxon>
        <taxon>Bacillota</taxon>
        <taxon>Clostridia</taxon>
        <taxon>Eubacteriales</taxon>
        <taxon>Clostridiaceae</taxon>
        <taxon>Clostridium</taxon>
    </lineage>
</organism>
<protein>
    <submittedName>
        <fullName evidence="1">Uncharacterized protein</fullName>
    </submittedName>
</protein>
<evidence type="ECO:0000313" key="2">
    <source>
        <dbReference type="Proteomes" id="UP001623661"/>
    </source>
</evidence>
<name>A0ABW8TV12_9CLOT</name>
<gene>
    <name evidence="1" type="ORF">ACJDUH_13950</name>
</gene>
<keyword evidence="2" id="KW-1185">Reference proteome</keyword>
<proteinExistence type="predicted"/>
<dbReference type="Proteomes" id="UP001623661">
    <property type="component" value="Unassembled WGS sequence"/>
</dbReference>
<dbReference type="EMBL" id="JBJHZY010000003">
    <property type="protein sequence ID" value="MFL0269194.1"/>
    <property type="molecule type" value="Genomic_DNA"/>
</dbReference>
<sequence>MIRSKLNELANIAGVMVARSGYQSGAIDYAKPSDKKSASFWMKEHIKECSHCSEWSKNYEKLTPIHKSVRLINTYENRK</sequence>
<dbReference type="RefSeq" id="WP_406765824.1">
    <property type="nucleotide sequence ID" value="NZ_JBJHZY010000003.1"/>
</dbReference>